<gene>
    <name evidence="1" type="ORF">QS748_07865</name>
</gene>
<dbReference type="AlphaFoldDB" id="A0AA90NLB5"/>
<sequence>MSPQLSSTKNSFVNKRQKLRKEELRTEIEKFVSCYSITNVIDPCYSKKSGKPLYPENP</sequence>
<dbReference type="Proteomes" id="UP001178148">
    <property type="component" value="Unassembled WGS sequence"/>
</dbReference>
<protein>
    <submittedName>
        <fullName evidence="1">Uncharacterized protein</fullName>
    </submittedName>
</protein>
<keyword evidence="2" id="KW-1185">Reference proteome</keyword>
<comment type="caution">
    <text evidence="1">The sequence shown here is derived from an EMBL/GenBank/DDBJ whole genome shotgun (WGS) entry which is preliminary data.</text>
</comment>
<evidence type="ECO:0000313" key="1">
    <source>
        <dbReference type="EMBL" id="MDP0589104.1"/>
    </source>
</evidence>
<proteinExistence type="predicted"/>
<dbReference type="EMBL" id="JASXSV010000010">
    <property type="protein sequence ID" value="MDP0589104.1"/>
    <property type="molecule type" value="Genomic_DNA"/>
</dbReference>
<evidence type="ECO:0000313" key="2">
    <source>
        <dbReference type="Proteomes" id="UP001178148"/>
    </source>
</evidence>
<organism evidence="1 2">
    <name type="scientific">Candidatus Endonucleibacter bathymodioli</name>
    <dbReference type="NCBI Taxonomy" id="539814"/>
    <lineage>
        <taxon>Bacteria</taxon>
        <taxon>Pseudomonadati</taxon>
        <taxon>Pseudomonadota</taxon>
        <taxon>Gammaproteobacteria</taxon>
        <taxon>Oceanospirillales</taxon>
        <taxon>Endozoicomonadaceae</taxon>
        <taxon>Candidatus Endonucleibacter</taxon>
    </lineage>
</organism>
<reference evidence="1 2" key="1">
    <citation type="journal article" date="2023" name="bioRxiv">
        <title>An intranuclear bacterial parasite of deep-sea mussels expresses apoptosis inhibitors acquired from its host.</title>
        <authorList>
            <person name="Gonzalez Porras M.A."/>
            <person name="Assie A."/>
            <person name="Tietjen M."/>
            <person name="Violette M."/>
            <person name="Kleiner M."/>
            <person name="Gruber-Vodicka H."/>
            <person name="Dubilier N."/>
            <person name="Leisch N."/>
        </authorList>
    </citation>
    <scope>NUCLEOTIDE SEQUENCE [LARGE SCALE GENOMIC DNA]</scope>
    <source>
        <strain evidence="1">IAP13</strain>
    </source>
</reference>
<name>A0AA90NLB5_9GAMM</name>
<accession>A0AA90NLB5</accession>